<dbReference type="SUPFAM" id="SSF54060">
    <property type="entry name" value="His-Me finger endonucleases"/>
    <property type="match status" value="1"/>
</dbReference>
<evidence type="ECO:0000313" key="3">
    <source>
        <dbReference type="Proteomes" id="UP000501705"/>
    </source>
</evidence>
<accession>A0A6G9Y3I0</accession>
<organism evidence="2 3">
    <name type="scientific">Nocardia brasiliensis</name>
    <dbReference type="NCBI Taxonomy" id="37326"/>
    <lineage>
        <taxon>Bacteria</taxon>
        <taxon>Bacillati</taxon>
        <taxon>Actinomycetota</taxon>
        <taxon>Actinomycetes</taxon>
        <taxon>Mycobacteriales</taxon>
        <taxon>Nocardiaceae</taxon>
        <taxon>Nocardia</taxon>
    </lineage>
</organism>
<dbReference type="Gene3D" id="3.40.1800.10">
    <property type="entry name" value="His-Me finger endonucleases"/>
    <property type="match status" value="1"/>
</dbReference>
<dbReference type="AlphaFoldDB" id="A0A6G9Y3I0"/>
<name>A0A6G9Y3I0_NOCBR</name>
<dbReference type="InterPro" id="IPR044925">
    <property type="entry name" value="His-Me_finger_sf"/>
</dbReference>
<dbReference type="InterPro" id="IPR038563">
    <property type="entry name" value="Endonuclease_7_sf"/>
</dbReference>
<dbReference type="Pfam" id="PF02945">
    <property type="entry name" value="Endonuclease_7"/>
    <property type="match status" value="1"/>
</dbReference>
<feature type="region of interest" description="Disordered" evidence="1">
    <location>
        <begin position="22"/>
        <end position="51"/>
    </location>
</feature>
<dbReference type="Proteomes" id="UP000501705">
    <property type="component" value="Chromosome"/>
</dbReference>
<reference evidence="2 3" key="1">
    <citation type="journal article" date="2019" name="ACS Chem. Biol.">
        <title>Identification and Mobilization of a Cryptic Antibiotic Biosynthesis Gene Locus from a Human-Pathogenic Nocardia Isolate.</title>
        <authorList>
            <person name="Herisse M."/>
            <person name="Ishida K."/>
            <person name="Porter J.L."/>
            <person name="Howden B."/>
            <person name="Hertweck C."/>
            <person name="Stinear T.P."/>
            <person name="Pidot S.J."/>
        </authorList>
    </citation>
    <scope>NUCLEOTIDE SEQUENCE [LARGE SCALE GENOMIC DNA]</scope>
    <source>
        <strain evidence="2 3">AUSMDU00024985</strain>
    </source>
</reference>
<dbReference type="InterPro" id="IPR004211">
    <property type="entry name" value="Endonuclease_7"/>
</dbReference>
<sequence length="156" mass="17575">MCVPPRPRKVCRDCTEQGVVTRRPAPHPGPRCATHHRDRRKQKRQDNHGRHIGATYGITAEEYRQILAHQGGSCYICRRATGARKNLAVDHDHISGVVRGLLCKKCNRDVLGHLRDDVQAAQRVVAYLIDPPARRIIGHRVVPGHQGVRCEPSLRI</sequence>
<gene>
    <name evidence="2" type="ORF">F5X71_29565</name>
</gene>
<feature type="compositionally biased region" description="Basic residues" evidence="1">
    <location>
        <begin position="33"/>
        <end position="43"/>
    </location>
</feature>
<evidence type="ECO:0000313" key="2">
    <source>
        <dbReference type="EMBL" id="QIS07785.1"/>
    </source>
</evidence>
<evidence type="ECO:0008006" key="4">
    <source>
        <dbReference type="Google" id="ProtNLM"/>
    </source>
</evidence>
<protein>
    <recommendedName>
        <fullName evidence="4">Recombination endonuclease VII</fullName>
    </recommendedName>
</protein>
<proteinExistence type="predicted"/>
<dbReference type="EMBL" id="CP046171">
    <property type="protein sequence ID" value="QIS07785.1"/>
    <property type="molecule type" value="Genomic_DNA"/>
</dbReference>
<evidence type="ECO:0000256" key="1">
    <source>
        <dbReference type="SAM" id="MobiDB-lite"/>
    </source>
</evidence>